<accession>A0A0P1BGJ3</accession>
<reference evidence="3 4" key="1">
    <citation type="submission" date="2014-09" db="EMBL/GenBank/DDBJ databases">
        <authorList>
            <person name="Magalhaes I.L.F."/>
            <person name="Oliveira U."/>
            <person name="Santos F.R."/>
            <person name="Vidigal T.H.D.A."/>
            <person name="Brescovit A.D."/>
            <person name="Santos A.J."/>
        </authorList>
    </citation>
    <scope>NUCLEOTIDE SEQUENCE [LARGE SCALE GENOMIC DNA]</scope>
</reference>
<evidence type="ECO:0000313" key="3">
    <source>
        <dbReference type="EMBL" id="CEH15229.1"/>
    </source>
</evidence>
<dbReference type="AlphaFoldDB" id="A0A0P1BGJ3"/>
<feature type="compositionally biased region" description="Basic and acidic residues" evidence="2">
    <location>
        <begin position="50"/>
        <end position="72"/>
    </location>
</feature>
<name>A0A0P1BGJ3_9BASI</name>
<feature type="compositionally biased region" description="Basic and acidic residues" evidence="2">
    <location>
        <begin position="203"/>
        <end position="212"/>
    </location>
</feature>
<proteinExistence type="predicted"/>
<dbReference type="EMBL" id="CCYA01000258">
    <property type="protein sequence ID" value="CEH15229.1"/>
    <property type="molecule type" value="Genomic_DNA"/>
</dbReference>
<protein>
    <submittedName>
        <fullName evidence="3">Uncharacterized protein</fullName>
    </submittedName>
</protein>
<organism evidence="3 4">
    <name type="scientific">Ceraceosorus bombacis</name>
    <dbReference type="NCBI Taxonomy" id="401625"/>
    <lineage>
        <taxon>Eukaryota</taxon>
        <taxon>Fungi</taxon>
        <taxon>Dikarya</taxon>
        <taxon>Basidiomycota</taxon>
        <taxon>Ustilaginomycotina</taxon>
        <taxon>Exobasidiomycetes</taxon>
        <taxon>Ceraceosorales</taxon>
        <taxon>Ceraceosoraceae</taxon>
        <taxon>Ceraceosorus</taxon>
    </lineage>
</organism>
<feature type="region of interest" description="Disordered" evidence="2">
    <location>
        <begin position="1"/>
        <end position="33"/>
    </location>
</feature>
<feature type="compositionally biased region" description="Low complexity" evidence="2">
    <location>
        <begin position="10"/>
        <end position="22"/>
    </location>
</feature>
<feature type="coiled-coil region" evidence="1">
    <location>
        <begin position="76"/>
        <end position="156"/>
    </location>
</feature>
<feature type="region of interest" description="Disordered" evidence="2">
    <location>
        <begin position="203"/>
        <end position="274"/>
    </location>
</feature>
<keyword evidence="4" id="KW-1185">Reference proteome</keyword>
<evidence type="ECO:0000313" key="4">
    <source>
        <dbReference type="Proteomes" id="UP000054845"/>
    </source>
</evidence>
<dbReference type="Proteomes" id="UP000054845">
    <property type="component" value="Unassembled WGS sequence"/>
</dbReference>
<evidence type="ECO:0000256" key="1">
    <source>
        <dbReference type="SAM" id="Coils"/>
    </source>
</evidence>
<keyword evidence="1" id="KW-0175">Coiled coil</keyword>
<sequence length="274" mass="31369">MSFAAGLRVSARAPAGSASPSGLERPDTSAEELRVEFRRMTSELSAAQRKIKEREKSSNKSSDLARREKSLSECKLSNAKRELKAEAAELDKAQNQQRRLEHENGSLQERIARWEEVKRVADEQHKTSAHDQHDALESMRKKLKRTNEEMADLYGSLAARNTRIKILETQRSADKSVAEEELQKGYKLSEISEDCEVGREWDLQEARDERTQGDSYDADPSRRATRIALRRFKKRLEDRESDDDDSPIRSDSQELLDTSAQMINLTQGRAHPWQ</sequence>
<evidence type="ECO:0000256" key="2">
    <source>
        <dbReference type="SAM" id="MobiDB-lite"/>
    </source>
</evidence>
<feature type="compositionally biased region" description="Basic residues" evidence="2">
    <location>
        <begin position="223"/>
        <end position="234"/>
    </location>
</feature>
<feature type="compositionally biased region" description="Polar residues" evidence="2">
    <location>
        <begin position="253"/>
        <end position="267"/>
    </location>
</feature>
<feature type="region of interest" description="Disordered" evidence="2">
    <location>
        <begin position="46"/>
        <end position="73"/>
    </location>
</feature>
<feature type="compositionally biased region" description="Basic and acidic residues" evidence="2">
    <location>
        <begin position="24"/>
        <end position="33"/>
    </location>
</feature>